<organism evidence="3 4">
    <name type="scientific">Streptomyces rhizosphaericus</name>
    <dbReference type="NCBI Taxonomy" id="114699"/>
    <lineage>
        <taxon>Bacteria</taxon>
        <taxon>Bacillati</taxon>
        <taxon>Actinomycetota</taxon>
        <taxon>Actinomycetes</taxon>
        <taxon>Kitasatosporales</taxon>
        <taxon>Streptomycetaceae</taxon>
        <taxon>Streptomyces</taxon>
        <taxon>Streptomyces violaceusniger group</taxon>
    </lineage>
</organism>
<evidence type="ECO:0000259" key="2">
    <source>
        <dbReference type="PROSITE" id="PS50093"/>
    </source>
</evidence>
<sequence>MTVPDGFNYVAPTTTDVTSAPDPSVVGQPVTFTAVVADVPPTAGTPTGSVTFDFGDGPPVASAAPAGGAATISHTYTSATGFTVTATCDGGPSFLSSSGTDAQTVNGAATTTAVVSSPNPSLVSDPVTVTTTVSPVAPGAGTPTGLTADPPPRRAPPRPPRGGGTSGWR</sequence>
<dbReference type="Proteomes" id="UP000476310">
    <property type="component" value="Unassembled WGS sequence"/>
</dbReference>
<evidence type="ECO:0000313" key="4">
    <source>
        <dbReference type="Proteomes" id="UP000476310"/>
    </source>
</evidence>
<dbReference type="InterPro" id="IPR013783">
    <property type="entry name" value="Ig-like_fold"/>
</dbReference>
<reference evidence="3" key="1">
    <citation type="submission" date="2020-02" db="EMBL/GenBank/DDBJ databases">
        <title>A new Streptomyces sp. for controlling soil-borne diseases.</title>
        <authorList>
            <person name="Li X."/>
            <person name="Tian Y."/>
            <person name="Gao K."/>
        </authorList>
    </citation>
    <scope>NUCLEOTIDE SEQUENCE [LARGE SCALE GENOMIC DNA]</scope>
    <source>
        <strain evidence="3">0250</strain>
    </source>
</reference>
<name>A0A6G4AUX4_9ACTN</name>
<dbReference type="Pfam" id="PF00801">
    <property type="entry name" value="PKD"/>
    <property type="match status" value="1"/>
</dbReference>
<keyword evidence="4" id="KW-1185">Reference proteome</keyword>
<dbReference type="InterPro" id="IPR035986">
    <property type="entry name" value="PKD_dom_sf"/>
</dbReference>
<dbReference type="PROSITE" id="PS50093">
    <property type="entry name" value="PKD"/>
    <property type="match status" value="1"/>
</dbReference>
<dbReference type="SUPFAM" id="SSF49299">
    <property type="entry name" value="PKD domain"/>
    <property type="match status" value="1"/>
</dbReference>
<dbReference type="EMBL" id="JAAIKT010000101">
    <property type="protein sequence ID" value="NEW77048.1"/>
    <property type="molecule type" value="Genomic_DNA"/>
</dbReference>
<feature type="domain" description="PKD" evidence="2">
    <location>
        <begin position="43"/>
        <end position="87"/>
    </location>
</feature>
<dbReference type="InterPro" id="IPR000601">
    <property type="entry name" value="PKD_dom"/>
</dbReference>
<proteinExistence type="predicted"/>
<comment type="caution">
    <text evidence="3">The sequence shown here is derived from an EMBL/GenBank/DDBJ whole genome shotgun (WGS) entry which is preliminary data.</text>
</comment>
<gene>
    <name evidence="3" type="ORF">G4H13_43645</name>
</gene>
<evidence type="ECO:0000313" key="3">
    <source>
        <dbReference type="EMBL" id="NEW77048.1"/>
    </source>
</evidence>
<protein>
    <submittedName>
        <fullName evidence="3">PKD domain-containing protein</fullName>
    </submittedName>
</protein>
<accession>A0A6G4AUX4</accession>
<feature type="region of interest" description="Disordered" evidence="1">
    <location>
        <begin position="118"/>
        <end position="169"/>
    </location>
</feature>
<dbReference type="AlphaFoldDB" id="A0A6G4AUX4"/>
<feature type="compositionally biased region" description="Pro residues" evidence="1">
    <location>
        <begin position="149"/>
        <end position="160"/>
    </location>
</feature>
<dbReference type="RefSeq" id="WP_164436270.1">
    <property type="nucleotide sequence ID" value="NZ_JAAIKT010000101.1"/>
</dbReference>
<dbReference type="Gene3D" id="2.60.40.10">
    <property type="entry name" value="Immunoglobulins"/>
    <property type="match status" value="1"/>
</dbReference>
<feature type="compositionally biased region" description="Low complexity" evidence="1">
    <location>
        <begin position="118"/>
        <end position="138"/>
    </location>
</feature>
<dbReference type="GO" id="GO:0005975">
    <property type="term" value="P:carbohydrate metabolic process"/>
    <property type="evidence" value="ECO:0007669"/>
    <property type="project" value="UniProtKB-ARBA"/>
</dbReference>
<evidence type="ECO:0000256" key="1">
    <source>
        <dbReference type="SAM" id="MobiDB-lite"/>
    </source>
</evidence>